<name>A0A7Y9LGW1_9ACTN</name>
<evidence type="ECO:0000259" key="1">
    <source>
        <dbReference type="Pfam" id="PF07978"/>
    </source>
</evidence>
<dbReference type="SUPFAM" id="SSF54909">
    <property type="entry name" value="Dimeric alpha+beta barrel"/>
    <property type="match status" value="1"/>
</dbReference>
<proteinExistence type="predicted"/>
<sequence>MEPSECGVVELRRYLLRPGRRDELIELFEREFVESQQELGICLLGLFREEGDEDRFVWFRGYRDLEARIAALQGFYEGPVWARHARAANATMIDSDDVLLLEPIKVYESADDHGASRPSVEVAISEAGRLPEDPPGFRPLAVFKTLHAENGYPGLPVREADVVVTVGTGAPAPGAPNAVRLRLQPTRRSHWP</sequence>
<dbReference type="RefSeq" id="WP_179758120.1">
    <property type="nucleotide sequence ID" value="NZ_JACCBU010000001.1"/>
</dbReference>
<keyword evidence="3" id="KW-1185">Reference proteome</keyword>
<keyword evidence="2" id="KW-0560">Oxidoreductase</keyword>
<dbReference type="InterPro" id="IPR012577">
    <property type="entry name" value="NIPSNAP"/>
</dbReference>
<evidence type="ECO:0000313" key="2">
    <source>
        <dbReference type="EMBL" id="NYE75646.1"/>
    </source>
</evidence>
<dbReference type="EMBL" id="JACCBU010000001">
    <property type="protein sequence ID" value="NYE75646.1"/>
    <property type="molecule type" value="Genomic_DNA"/>
</dbReference>
<dbReference type="GO" id="GO:0004497">
    <property type="term" value="F:monooxygenase activity"/>
    <property type="evidence" value="ECO:0007669"/>
    <property type="project" value="UniProtKB-KW"/>
</dbReference>
<comment type="caution">
    <text evidence="2">The sequence shown here is derived from an EMBL/GenBank/DDBJ whole genome shotgun (WGS) entry which is preliminary data.</text>
</comment>
<feature type="domain" description="NIPSNAP" evidence="1">
    <location>
        <begin position="9"/>
        <end position="105"/>
    </location>
</feature>
<protein>
    <submittedName>
        <fullName evidence="2">Quinol monooxygenase YgiN</fullName>
    </submittedName>
</protein>
<dbReference type="Pfam" id="PF07978">
    <property type="entry name" value="NIPSNAP"/>
    <property type="match status" value="1"/>
</dbReference>
<evidence type="ECO:0000313" key="3">
    <source>
        <dbReference type="Proteomes" id="UP000569914"/>
    </source>
</evidence>
<dbReference type="Gene3D" id="3.30.70.100">
    <property type="match status" value="1"/>
</dbReference>
<dbReference type="AlphaFoldDB" id="A0A7Y9LGW1"/>
<organism evidence="2 3">
    <name type="scientific">Microlunatus parietis</name>
    <dbReference type="NCBI Taxonomy" id="682979"/>
    <lineage>
        <taxon>Bacteria</taxon>
        <taxon>Bacillati</taxon>
        <taxon>Actinomycetota</taxon>
        <taxon>Actinomycetes</taxon>
        <taxon>Propionibacteriales</taxon>
        <taxon>Propionibacteriaceae</taxon>
        <taxon>Microlunatus</taxon>
    </lineage>
</organism>
<dbReference type="Proteomes" id="UP000569914">
    <property type="component" value="Unassembled WGS sequence"/>
</dbReference>
<keyword evidence="2" id="KW-0503">Monooxygenase</keyword>
<gene>
    <name evidence="2" type="ORF">BKA15_006975</name>
</gene>
<dbReference type="InterPro" id="IPR011008">
    <property type="entry name" value="Dimeric_a/b-barrel"/>
</dbReference>
<accession>A0A7Y9LGW1</accession>
<reference evidence="2 3" key="1">
    <citation type="submission" date="2020-07" db="EMBL/GenBank/DDBJ databases">
        <title>Sequencing the genomes of 1000 actinobacteria strains.</title>
        <authorList>
            <person name="Klenk H.-P."/>
        </authorList>
    </citation>
    <scope>NUCLEOTIDE SEQUENCE [LARGE SCALE GENOMIC DNA]</scope>
    <source>
        <strain evidence="2 3">DSM 22083</strain>
    </source>
</reference>